<gene>
    <name evidence="1" type="ORF">D0Z00_003213</name>
</gene>
<protein>
    <submittedName>
        <fullName evidence="1">Uncharacterized protein</fullName>
    </submittedName>
</protein>
<dbReference type="EMBL" id="QVQA01000129">
    <property type="protein sequence ID" value="KAF5095300.1"/>
    <property type="molecule type" value="Genomic_DNA"/>
</dbReference>
<name>A0ACB6V1Y4_9ASCO</name>
<keyword evidence="2" id="KW-1185">Reference proteome</keyword>
<organism evidence="1 2">
    <name type="scientific">Geotrichum galactomycetum</name>
    <dbReference type="NCBI Taxonomy" id="27317"/>
    <lineage>
        <taxon>Eukaryota</taxon>
        <taxon>Fungi</taxon>
        <taxon>Dikarya</taxon>
        <taxon>Ascomycota</taxon>
        <taxon>Saccharomycotina</taxon>
        <taxon>Dipodascomycetes</taxon>
        <taxon>Dipodascales</taxon>
        <taxon>Dipodascaceae</taxon>
        <taxon>Geotrichum</taxon>
    </lineage>
</organism>
<evidence type="ECO:0000313" key="2">
    <source>
        <dbReference type="Proteomes" id="UP000744676"/>
    </source>
</evidence>
<dbReference type="Proteomes" id="UP000744676">
    <property type="component" value="Unassembled WGS sequence"/>
</dbReference>
<evidence type="ECO:0000313" key="1">
    <source>
        <dbReference type="EMBL" id="KAF5095300.1"/>
    </source>
</evidence>
<reference evidence="1 2" key="1">
    <citation type="journal article" date="2020" name="Front. Microbiol.">
        <title>Phenotypic and Genetic Characterization of the Cheese Ripening Yeast Geotrichum candidum.</title>
        <authorList>
            <person name="Perkins V."/>
            <person name="Vignola S."/>
            <person name="Lessard M.H."/>
            <person name="Plante P.L."/>
            <person name="Corbeil J."/>
            <person name="Dugat-Bony E."/>
            <person name="Frenette M."/>
            <person name="Labrie S."/>
        </authorList>
    </citation>
    <scope>NUCLEOTIDE SEQUENCE [LARGE SCALE GENOMIC DNA]</scope>
    <source>
        <strain evidence="1 2">LMA-1147</strain>
    </source>
</reference>
<proteinExistence type="predicted"/>
<sequence>MPFDLTISFKNEPYTIQVQDDTTLFNLHEIIQERSSIPIPNQKLFAPKVGLVKSTGDTSVLVSTVFPTEQSRKKIMLMGTPINKMQEVKQTQQDKADEMEKLHRREQRLRTLGAARISPALRVVSQANTYTFHKLEPLQFLPHPERALAILERLRDDRGIRAIMNKYHWNVPLLTELDPSSNSWEGGKLLGLNKNKGEVILLRLRTDAYDGFRNYNNIRKVLVHELTHNVHSDHGEMFLGLCSHLEKEVIRLDPFSRGGKSVANRELYNGPGFHEADEAEEENGPCDEGGWTGSTQVLGSGETGELTEKQRMLRDLAKSRDQRKG</sequence>
<accession>A0ACB6V1Y4</accession>
<comment type="caution">
    <text evidence="1">The sequence shown here is derived from an EMBL/GenBank/DDBJ whole genome shotgun (WGS) entry which is preliminary data.</text>
</comment>